<dbReference type="GO" id="GO:0016787">
    <property type="term" value="F:hydrolase activity"/>
    <property type="evidence" value="ECO:0007669"/>
    <property type="project" value="UniProtKB-KW"/>
</dbReference>
<dbReference type="AlphaFoldDB" id="A0A7K1T1K5"/>
<sequence length="281" mass="32591">MEISSRFYEVNGIYLHAAVAGPPKGKVILFLHGFPEFSLGWKKQLLFFAEKGYYAIAPDQRGYNFSSKPKGVKAYRIENLVADVVELIQQLSTQKVILVGHDWGGAVAWEVAGRYPELIEKLIILNMPHLKVMRDTLKRNFRQLLKSWYTGFFQVPFLPEWFSSLFNYKILEQSMVRSANKKTFSNQELAQYKSAWRNPGALKAMINWYRAYKYSKPALKKISIPTLILWGKKDKFLLPQMAEKSNLLCARGKLIMLEDATHWLHHEKAAKVNRLILNFLF</sequence>
<feature type="domain" description="AB hydrolase-1" evidence="2">
    <location>
        <begin position="27"/>
        <end position="268"/>
    </location>
</feature>
<dbReference type="Proteomes" id="UP000462014">
    <property type="component" value="Unassembled WGS sequence"/>
</dbReference>
<organism evidence="3 4">
    <name type="scientific">Mucilaginibacter arboris</name>
    <dbReference type="NCBI Taxonomy" id="2682090"/>
    <lineage>
        <taxon>Bacteria</taxon>
        <taxon>Pseudomonadati</taxon>
        <taxon>Bacteroidota</taxon>
        <taxon>Sphingobacteriia</taxon>
        <taxon>Sphingobacteriales</taxon>
        <taxon>Sphingobacteriaceae</taxon>
        <taxon>Mucilaginibacter</taxon>
    </lineage>
</organism>
<name>A0A7K1T1K5_9SPHI</name>
<dbReference type="InterPro" id="IPR029058">
    <property type="entry name" value="AB_hydrolase_fold"/>
</dbReference>
<dbReference type="PANTHER" id="PTHR43329">
    <property type="entry name" value="EPOXIDE HYDROLASE"/>
    <property type="match status" value="1"/>
</dbReference>
<dbReference type="InterPro" id="IPR000639">
    <property type="entry name" value="Epox_hydrolase-like"/>
</dbReference>
<dbReference type="EMBL" id="WPIK01000019">
    <property type="protein sequence ID" value="MVN23160.1"/>
    <property type="molecule type" value="Genomic_DNA"/>
</dbReference>
<protein>
    <submittedName>
        <fullName evidence="3">Alpha/beta fold hydrolase</fullName>
    </submittedName>
</protein>
<dbReference type="Pfam" id="PF00561">
    <property type="entry name" value="Abhydrolase_1"/>
    <property type="match status" value="1"/>
</dbReference>
<accession>A0A7K1T1K5</accession>
<evidence type="ECO:0000259" key="2">
    <source>
        <dbReference type="Pfam" id="PF00561"/>
    </source>
</evidence>
<evidence type="ECO:0000313" key="4">
    <source>
        <dbReference type="Proteomes" id="UP000462014"/>
    </source>
</evidence>
<dbReference type="InterPro" id="IPR000073">
    <property type="entry name" value="AB_hydrolase_1"/>
</dbReference>
<gene>
    <name evidence="3" type="ORF">GO621_16675</name>
</gene>
<proteinExistence type="predicted"/>
<keyword evidence="1 3" id="KW-0378">Hydrolase</keyword>
<comment type="caution">
    <text evidence="3">The sequence shown here is derived from an EMBL/GenBank/DDBJ whole genome shotgun (WGS) entry which is preliminary data.</text>
</comment>
<dbReference type="SUPFAM" id="SSF53474">
    <property type="entry name" value="alpha/beta-Hydrolases"/>
    <property type="match status" value="1"/>
</dbReference>
<dbReference type="PRINTS" id="PR00111">
    <property type="entry name" value="ABHYDROLASE"/>
</dbReference>
<evidence type="ECO:0000256" key="1">
    <source>
        <dbReference type="ARBA" id="ARBA00022801"/>
    </source>
</evidence>
<dbReference type="RefSeq" id="WP_157569126.1">
    <property type="nucleotide sequence ID" value="NZ_WPIK01000019.1"/>
</dbReference>
<keyword evidence="4" id="KW-1185">Reference proteome</keyword>
<dbReference type="Gene3D" id="3.40.50.1820">
    <property type="entry name" value="alpha/beta hydrolase"/>
    <property type="match status" value="1"/>
</dbReference>
<reference evidence="3 4" key="1">
    <citation type="submission" date="2019-12" db="EMBL/GenBank/DDBJ databases">
        <title>Mucilaginibacter sp. HMF7410 genome sequencing and assembly.</title>
        <authorList>
            <person name="Kang H."/>
            <person name="Cha I."/>
            <person name="Kim H."/>
            <person name="Joh K."/>
        </authorList>
    </citation>
    <scope>NUCLEOTIDE SEQUENCE [LARGE SCALE GENOMIC DNA]</scope>
    <source>
        <strain evidence="3 4">HMF7410</strain>
    </source>
</reference>
<evidence type="ECO:0000313" key="3">
    <source>
        <dbReference type="EMBL" id="MVN23160.1"/>
    </source>
</evidence>
<dbReference type="PRINTS" id="PR00412">
    <property type="entry name" value="EPOXHYDRLASE"/>
</dbReference>